<keyword evidence="3" id="KW-0804">Transcription</keyword>
<dbReference type="InterPro" id="IPR001034">
    <property type="entry name" value="DeoR_HTH"/>
</dbReference>
<keyword evidence="2" id="KW-0238">DNA-binding</keyword>
<evidence type="ECO:0000313" key="5">
    <source>
        <dbReference type="EMBL" id="OYX32216.1"/>
    </source>
</evidence>
<name>A0A258FIT0_9CAUL</name>
<dbReference type="EMBL" id="NCEB01000024">
    <property type="protein sequence ID" value="OYX32216.1"/>
    <property type="molecule type" value="Genomic_DNA"/>
</dbReference>
<dbReference type="Proteomes" id="UP000215595">
    <property type="component" value="Unassembled WGS sequence"/>
</dbReference>
<dbReference type="InterPro" id="IPR036390">
    <property type="entry name" value="WH_DNA-bd_sf"/>
</dbReference>
<comment type="caution">
    <text evidence="5">The sequence shown here is derived from an EMBL/GenBank/DDBJ whole genome shotgun (WGS) entry which is preliminary data.</text>
</comment>
<dbReference type="Pfam" id="PF08220">
    <property type="entry name" value="HTH_DeoR"/>
    <property type="match status" value="1"/>
</dbReference>
<dbReference type="Gene3D" id="3.40.50.1360">
    <property type="match status" value="1"/>
</dbReference>
<evidence type="ECO:0000256" key="1">
    <source>
        <dbReference type="ARBA" id="ARBA00023015"/>
    </source>
</evidence>
<dbReference type="InterPro" id="IPR018356">
    <property type="entry name" value="Tscrpt_reg_HTH_DeoR_CS"/>
</dbReference>
<dbReference type="SUPFAM" id="SSF100950">
    <property type="entry name" value="NagB/RpiA/CoA transferase-like"/>
    <property type="match status" value="1"/>
</dbReference>
<evidence type="ECO:0000259" key="4">
    <source>
        <dbReference type="PROSITE" id="PS51000"/>
    </source>
</evidence>
<dbReference type="PANTHER" id="PTHR30363:SF55">
    <property type="entry name" value="HTH-TYPE TRANSCRIPTIONAL REGULATOR ULAR"/>
    <property type="match status" value="1"/>
</dbReference>
<dbReference type="PANTHER" id="PTHR30363">
    <property type="entry name" value="HTH-TYPE TRANSCRIPTIONAL REGULATOR SRLR-RELATED"/>
    <property type="match status" value="1"/>
</dbReference>
<dbReference type="PROSITE" id="PS51000">
    <property type="entry name" value="HTH_DEOR_2"/>
    <property type="match status" value="1"/>
</dbReference>
<feature type="domain" description="HTH deoR-type" evidence="4">
    <location>
        <begin position="3"/>
        <end position="58"/>
    </location>
</feature>
<dbReference type="PRINTS" id="PR00037">
    <property type="entry name" value="HTHLACR"/>
</dbReference>
<sequence>MHASEREQQILQLLREKGFIGFQELDRQIDASAATLRRDLDRLAGDGRIERVRGGAKFVDGSARLDAVGNGRLTGVPFHENIGRNRAAKQAIGREAAKLCQPGEAVIIDGGSTTLQMCSHLGDLGLQVLTNSLHIVSALLPQPNTQISIPGGALFREQNIILSSFEEDGTDRYHAQKMFLGAASVGRHGVMQADVLLIQAERRLLDRADELILLVDSTKFSASAAHVLCALEDVSIVLTDSGVTDAVARDVERAGPKLIVAQST</sequence>
<organism evidence="5 6">
    <name type="scientific">Brevundimonas subvibrioides</name>
    <dbReference type="NCBI Taxonomy" id="74313"/>
    <lineage>
        <taxon>Bacteria</taxon>
        <taxon>Pseudomonadati</taxon>
        <taxon>Pseudomonadota</taxon>
        <taxon>Alphaproteobacteria</taxon>
        <taxon>Caulobacterales</taxon>
        <taxon>Caulobacteraceae</taxon>
        <taxon>Brevundimonas</taxon>
    </lineage>
</organism>
<dbReference type="Pfam" id="PF00455">
    <property type="entry name" value="DeoRC"/>
    <property type="match status" value="1"/>
</dbReference>
<protein>
    <submittedName>
        <fullName evidence="5">DeoR family transcriptional regulator</fullName>
    </submittedName>
</protein>
<dbReference type="GO" id="GO:0003677">
    <property type="term" value="F:DNA binding"/>
    <property type="evidence" value="ECO:0007669"/>
    <property type="project" value="UniProtKB-KW"/>
</dbReference>
<dbReference type="InterPro" id="IPR050313">
    <property type="entry name" value="Carb_Metab_HTH_regulators"/>
</dbReference>
<reference evidence="5 6" key="1">
    <citation type="submission" date="2017-03" db="EMBL/GenBank/DDBJ databases">
        <title>Lifting the veil on microbial sulfur biogeochemistry in mining wastewaters.</title>
        <authorList>
            <person name="Kantor R.S."/>
            <person name="Colenbrander Nelson T."/>
            <person name="Marshall S."/>
            <person name="Bennett D."/>
            <person name="Apte S."/>
            <person name="Camacho D."/>
            <person name="Thomas B.C."/>
            <person name="Warren L.A."/>
            <person name="Banfield J.F."/>
        </authorList>
    </citation>
    <scope>NUCLEOTIDE SEQUENCE [LARGE SCALE GENOMIC DNA]</scope>
    <source>
        <strain evidence="5">32-69-9</strain>
    </source>
</reference>
<dbReference type="Gene3D" id="1.10.10.10">
    <property type="entry name" value="Winged helix-like DNA-binding domain superfamily/Winged helix DNA-binding domain"/>
    <property type="match status" value="1"/>
</dbReference>
<dbReference type="SUPFAM" id="SSF46785">
    <property type="entry name" value="Winged helix' DNA-binding domain"/>
    <property type="match status" value="1"/>
</dbReference>
<keyword evidence="1" id="KW-0805">Transcription regulation</keyword>
<evidence type="ECO:0000313" key="6">
    <source>
        <dbReference type="Proteomes" id="UP000215595"/>
    </source>
</evidence>
<dbReference type="SMART" id="SM00420">
    <property type="entry name" value="HTH_DEOR"/>
    <property type="match status" value="1"/>
</dbReference>
<dbReference type="PROSITE" id="PS00894">
    <property type="entry name" value="HTH_DEOR_1"/>
    <property type="match status" value="1"/>
</dbReference>
<gene>
    <name evidence="5" type="ORF">B7Z01_11385</name>
</gene>
<dbReference type="SMART" id="SM01134">
    <property type="entry name" value="DeoRC"/>
    <property type="match status" value="1"/>
</dbReference>
<dbReference type="InterPro" id="IPR036388">
    <property type="entry name" value="WH-like_DNA-bd_sf"/>
</dbReference>
<proteinExistence type="predicted"/>
<dbReference type="GO" id="GO:0003700">
    <property type="term" value="F:DNA-binding transcription factor activity"/>
    <property type="evidence" value="ECO:0007669"/>
    <property type="project" value="InterPro"/>
</dbReference>
<dbReference type="AlphaFoldDB" id="A0A258FIT0"/>
<evidence type="ECO:0000256" key="3">
    <source>
        <dbReference type="ARBA" id="ARBA00023163"/>
    </source>
</evidence>
<evidence type="ECO:0000256" key="2">
    <source>
        <dbReference type="ARBA" id="ARBA00023125"/>
    </source>
</evidence>
<dbReference type="InterPro" id="IPR014036">
    <property type="entry name" value="DeoR-like_C"/>
</dbReference>
<accession>A0A258FIT0</accession>
<dbReference type="InterPro" id="IPR037171">
    <property type="entry name" value="NagB/RpiA_transferase-like"/>
</dbReference>